<evidence type="ECO:0000256" key="3">
    <source>
        <dbReference type="ARBA" id="ARBA00004922"/>
    </source>
</evidence>
<dbReference type="PANTHER" id="PTHR21528">
    <property type="entry name" value="DEHYDRODOLICHYL DIPHOSPHATE SYNTHASE COMPLEX SUBUNIT NUS1"/>
    <property type="match status" value="1"/>
</dbReference>
<organism evidence="15 16">
    <name type="scientific">Friedmanniomyces endolithicus</name>
    <dbReference type="NCBI Taxonomy" id="329885"/>
    <lineage>
        <taxon>Eukaryota</taxon>
        <taxon>Fungi</taxon>
        <taxon>Dikarya</taxon>
        <taxon>Ascomycota</taxon>
        <taxon>Pezizomycotina</taxon>
        <taxon>Dothideomycetes</taxon>
        <taxon>Dothideomycetidae</taxon>
        <taxon>Mycosphaerellales</taxon>
        <taxon>Teratosphaeriaceae</taxon>
        <taxon>Friedmanniomyces</taxon>
    </lineage>
</organism>
<proteinExistence type="inferred from homology"/>
<reference evidence="14" key="2">
    <citation type="submission" date="2023-06" db="EMBL/GenBank/DDBJ databases">
        <title>Black Yeasts Isolated from many extreme environments.</title>
        <authorList>
            <person name="Coleine C."/>
            <person name="Stajich J.E."/>
            <person name="Selbmann L."/>
        </authorList>
    </citation>
    <scope>NUCLEOTIDE SEQUENCE</scope>
    <source>
        <strain evidence="14">CCFEE 5200</strain>
    </source>
</reference>
<comment type="subcellular location">
    <subcellularLocation>
        <location evidence="2">Endoplasmic reticulum membrane</location>
    </subcellularLocation>
</comment>
<evidence type="ECO:0000256" key="6">
    <source>
        <dbReference type="ARBA" id="ARBA00022679"/>
    </source>
</evidence>
<comment type="similarity">
    <text evidence="4">Belongs to the UPP synthase family.</text>
</comment>
<dbReference type="EMBL" id="JAUJLE010000092">
    <property type="protein sequence ID" value="KAK0985440.1"/>
    <property type="molecule type" value="Genomic_DNA"/>
</dbReference>
<keyword evidence="8" id="KW-0256">Endoplasmic reticulum</keyword>
<dbReference type="Proteomes" id="UP000310066">
    <property type="component" value="Unassembled WGS sequence"/>
</dbReference>
<evidence type="ECO:0000256" key="7">
    <source>
        <dbReference type="ARBA" id="ARBA00022692"/>
    </source>
</evidence>
<evidence type="ECO:0000256" key="9">
    <source>
        <dbReference type="ARBA" id="ARBA00022842"/>
    </source>
</evidence>
<evidence type="ECO:0000313" key="14">
    <source>
        <dbReference type="EMBL" id="KAK0985440.1"/>
    </source>
</evidence>
<name>A0A4U0U5Y7_9PEZI</name>
<dbReference type="AlphaFoldDB" id="A0A4U0U5Y7"/>
<keyword evidence="6" id="KW-0808">Transferase</keyword>
<dbReference type="InterPro" id="IPR038887">
    <property type="entry name" value="Nus1/NgBR"/>
</dbReference>
<dbReference type="UniPathway" id="UPA00378"/>
<evidence type="ECO:0000313" key="17">
    <source>
        <dbReference type="Proteomes" id="UP001175353"/>
    </source>
</evidence>
<evidence type="ECO:0000256" key="4">
    <source>
        <dbReference type="ARBA" id="ARBA00005432"/>
    </source>
</evidence>
<dbReference type="InterPro" id="IPR036424">
    <property type="entry name" value="UPP_synth-like_sf"/>
</dbReference>
<evidence type="ECO:0000256" key="12">
    <source>
        <dbReference type="ARBA" id="ARBA00047353"/>
    </source>
</evidence>
<keyword evidence="10" id="KW-1133">Transmembrane helix</keyword>
<sequence>MPGLRQTTAFRTDRDEQGRPLTAFEREKLLQPYLPPRPQPKKQSRTEYPVTAKPARFVHQPRLRPALRTLLHYALFTLIHAIFSIYIRCRQTYHVIIGRILAVIYYHHRTPEYIQRDVKQLDKVPGHLSVILELENGGGGRNDRLETLVAEACEVAAWSACAGVPMLSIYEKTGALKSSLPYLHRRISKALTSYYGSSSSKPTISLRAPHHPSYSPPHSPDLHDSSNGSVVRPQPHLAILLLSSSDSRQTLVDLTRTLATMAQDNKLSPRDISTELIDAEITESVMGEPDLLIIFGDRILLDGYPPWQIRLTEIYGVRDHGGGVGYSVFLRGLMRYAGAEMRFGR</sequence>
<gene>
    <name evidence="15" type="ORF">B0A54_15155</name>
    <name evidence="14" type="ORF">LTR91_010557</name>
</gene>
<comment type="caution">
    <text evidence="15">The sequence shown here is derived from an EMBL/GenBank/DDBJ whole genome shotgun (WGS) entry which is preliminary data.</text>
</comment>
<comment type="pathway">
    <text evidence="3">Protein modification; protein glycosylation.</text>
</comment>
<evidence type="ECO:0000256" key="11">
    <source>
        <dbReference type="ARBA" id="ARBA00023136"/>
    </source>
</evidence>
<dbReference type="EC" id="2.5.1.87" evidence="5"/>
<dbReference type="GO" id="GO:1904423">
    <property type="term" value="C:dehydrodolichyl diphosphate synthase complex"/>
    <property type="evidence" value="ECO:0007669"/>
    <property type="project" value="InterPro"/>
</dbReference>
<dbReference type="EMBL" id="NAJP01000101">
    <property type="protein sequence ID" value="TKA30570.1"/>
    <property type="molecule type" value="Genomic_DNA"/>
</dbReference>
<reference evidence="15 16" key="1">
    <citation type="submission" date="2017-03" db="EMBL/GenBank/DDBJ databases">
        <title>Genomes of endolithic fungi from Antarctica.</title>
        <authorList>
            <person name="Coleine C."/>
            <person name="Masonjones S."/>
            <person name="Stajich J.E."/>
        </authorList>
    </citation>
    <scope>NUCLEOTIDE SEQUENCE [LARGE SCALE GENOMIC DNA]</scope>
    <source>
        <strain evidence="15 16">CCFEE 5311</strain>
    </source>
</reference>
<keyword evidence="7" id="KW-0812">Transmembrane</keyword>
<evidence type="ECO:0000256" key="13">
    <source>
        <dbReference type="SAM" id="MobiDB-lite"/>
    </source>
</evidence>
<accession>A0A4U0U5Y7</accession>
<dbReference type="GO" id="GO:0005789">
    <property type="term" value="C:endoplasmic reticulum membrane"/>
    <property type="evidence" value="ECO:0007669"/>
    <property type="project" value="UniProtKB-SubCell"/>
</dbReference>
<dbReference type="STRING" id="329885.A0A4U0U5Y7"/>
<evidence type="ECO:0000256" key="1">
    <source>
        <dbReference type="ARBA" id="ARBA00001946"/>
    </source>
</evidence>
<dbReference type="Gene3D" id="3.40.1180.10">
    <property type="entry name" value="Decaprenyl diphosphate synthase-like"/>
    <property type="match status" value="1"/>
</dbReference>
<keyword evidence="9" id="KW-0460">Magnesium</keyword>
<dbReference type="SUPFAM" id="SSF64005">
    <property type="entry name" value="Undecaprenyl diphosphate synthase"/>
    <property type="match status" value="1"/>
</dbReference>
<keyword evidence="11" id="KW-0472">Membrane</keyword>
<dbReference type="Proteomes" id="UP001175353">
    <property type="component" value="Unassembled WGS sequence"/>
</dbReference>
<protein>
    <recommendedName>
        <fullName evidence="5">ditrans,polycis-polyprenyl diphosphate synthase [(2E,6E)-farnesyldiphosphate specific]</fullName>
        <ecNumber evidence="5">2.5.1.87</ecNumber>
    </recommendedName>
</protein>
<evidence type="ECO:0000256" key="5">
    <source>
        <dbReference type="ARBA" id="ARBA00012596"/>
    </source>
</evidence>
<feature type="region of interest" description="Disordered" evidence="13">
    <location>
        <begin position="195"/>
        <end position="230"/>
    </location>
</feature>
<dbReference type="OrthoDB" id="19639at2759"/>
<evidence type="ECO:0000313" key="15">
    <source>
        <dbReference type="EMBL" id="TKA30570.1"/>
    </source>
</evidence>
<keyword evidence="17" id="KW-1185">Reference proteome</keyword>
<evidence type="ECO:0000256" key="10">
    <source>
        <dbReference type="ARBA" id="ARBA00022989"/>
    </source>
</evidence>
<evidence type="ECO:0000313" key="16">
    <source>
        <dbReference type="Proteomes" id="UP000310066"/>
    </source>
</evidence>
<dbReference type="GO" id="GO:0045547">
    <property type="term" value="F:ditrans,polycis-polyprenyl diphosphate synthase [(2E,6E)-farnesyl diphosphate specific] activity"/>
    <property type="evidence" value="ECO:0007669"/>
    <property type="project" value="UniProtKB-EC"/>
</dbReference>
<dbReference type="PANTHER" id="PTHR21528:SF0">
    <property type="entry name" value="DEHYDRODOLICHYL DIPHOSPHATE SYNTHASE COMPLEX SUBUNIT NUS1"/>
    <property type="match status" value="1"/>
</dbReference>
<evidence type="ECO:0000256" key="8">
    <source>
        <dbReference type="ARBA" id="ARBA00022824"/>
    </source>
</evidence>
<evidence type="ECO:0000256" key="2">
    <source>
        <dbReference type="ARBA" id="ARBA00004586"/>
    </source>
</evidence>
<comment type="cofactor">
    <cofactor evidence="1">
        <name>Mg(2+)</name>
        <dbReference type="ChEBI" id="CHEBI:18420"/>
    </cofactor>
</comment>
<comment type="catalytic activity">
    <reaction evidence="12">
        <text>n isopentenyl diphosphate + (2E,6E)-farnesyl diphosphate = a di-trans,poly-cis-polyprenyl diphosphate + n diphosphate</text>
        <dbReference type="Rhea" id="RHEA:53008"/>
        <dbReference type="Rhea" id="RHEA-COMP:19494"/>
        <dbReference type="ChEBI" id="CHEBI:33019"/>
        <dbReference type="ChEBI" id="CHEBI:128769"/>
        <dbReference type="ChEBI" id="CHEBI:136960"/>
        <dbReference type="ChEBI" id="CHEBI:175763"/>
        <dbReference type="EC" id="2.5.1.87"/>
    </reaction>
</comment>